<evidence type="ECO:0000313" key="2">
    <source>
        <dbReference type="EMBL" id="BDG02318.1"/>
    </source>
</evidence>
<dbReference type="InterPro" id="IPR036411">
    <property type="entry name" value="TorD-like_sf"/>
</dbReference>
<dbReference type="NCBIfam" id="TIGR00684">
    <property type="entry name" value="narJ"/>
    <property type="match status" value="1"/>
</dbReference>
<proteinExistence type="predicted"/>
<dbReference type="EMBL" id="AP025591">
    <property type="protein sequence ID" value="BDG02318.1"/>
    <property type="molecule type" value="Genomic_DNA"/>
</dbReference>
<dbReference type="PANTHER" id="PTHR43680:SF2">
    <property type="entry name" value="NITRATE REDUCTASE MOLYBDENUM COFACTOR ASSEMBLY CHAPERONE NARJ"/>
    <property type="match status" value="1"/>
</dbReference>
<evidence type="ECO:0000313" key="3">
    <source>
        <dbReference type="Proteomes" id="UP001162891"/>
    </source>
</evidence>
<dbReference type="InterPro" id="IPR003765">
    <property type="entry name" value="NO3_reductase_chaperone_NarJ"/>
</dbReference>
<protein>
    <recommendedName>
        <fullName evidence="4">Nitrate reductase molybdenum cofactor assembly chaperone</fullName>
    </recommendedName>
</protein>
<dbReference type="Gene3D" id="1.10.3480.10">
    <property type="entry name" value="TorD-like"/>
    <property type="match status" value="1"/>
</dbReference>
<reference evidence="3" key="1">
    <citation type="journal article" date="2022" name="Int. J. Syst. Evol. Microbiol.">
        <title>Anaeromyxobacter oryzae sp. nov., Anaeromyxobacter diazotrophicus sp. nov. and Anaeromyxobacter paludicola sp. nov., isolated from paddy soils.</title>
        <authorList>
            <person name="Itoh H."/>
            <person name="Xu Z."/>
            <person name="Mise K."/>
            <person name="Masuda Y."/>
            <person name="Ushijima N."/>
            <person name="Hayakawa C."/>
            <person name="Shiratori Y."/>
            <person name="Senoo K."/>
        </authorList>
    </citation>
    <scope>NUCLEOTIDE SEQUENCE [LARGE SCALE GENOMIC DNA]</scope>
    <source>
        <strain evidence="3">Red232</strain>
    </source>
</reference>
<dbReference type="RefSeq" id="WP_248359880.1">
    <property type="nucleotide sequence ID" value="NZ_AP025591.1"/>
</dbReference>
<name>A0ABM7WS57_9BACT</name>
<dbReference type="PANTHER" id="PTHR43680">
    <property type="entry name" value="NITRATE REDUCTASE MOLYBDENUM COFACTOR ASSEMBLY CHAPERONE"/>
    <property type="match status" value="1"/>
</dbReference>
<keyword evidence="1" id="KW-0534">Nitrate assimilation</keyword>
<dbReference type="SUPFAM" id="SSF89155">
    <property type="entry name" value="TorD-like"/>
    <property type="match status" value="1"/>
</dbReference>
<evidence type="ECO:0008006" key="4">
    <source>
        <dbReference type="Google" id="ProtNLM"/>
    </source>
</evidence>
<evidence type="ECO:0000256" key="1">
    <source>
        <dbReference type="ARBA" id="ARBA00023063"/>
    </source>
</evidence>
<organism evidence="2 3">
    <name type="scientific">Anaeromyxobacter oryzae</name>
    <dbReference type="NCBI Taxonomy" id="2918170"/>
    <lineage>
        <taxon>Bacteria</taxon>
        <taxon>Pseudomonadati</taxon>
        <taxon>Myxococcota</taxon>
        <taxon>Myxococcia</taxon>
        <taxon>Myxococcales</taxon>
        <taxon>Cystobacterineae</taxon>
        <taxon>Anaeromyxobacteraceae</taxon>
        <taxon>Anaeromyxobacter</taxon>
    </lineage>
</organism>
<dbReference type="InterPro" id="IPR020945">
    <property type="entry name" value="DMSO/NO3_reduct_chaperone"/>
</dbReference>
<keyword evidence="3" id="KW-1185">Reference proteome</keyword>
<dbReference type="Pfam" id="PF02613">
    <property type="entry name" value="Nitrate_red_del"/>
    <property type="match status" value="1"/>
</dbReference>
<gene>
    <name evidence="2" type="ORF">AMOR_13140</name>
</gene>
<accession>A0ABM7WS57</accession>
<dbReference type="Proteomes" id="UP001162891">
    <property type="component" value="Chromosome"/>
</dbReference>
<sequence length="174" mass="19310">MGGELYERLSELLEYPGPRVGERVAACIARLEARAPAARALREFERLLEGVPVGQLQESYTAAFDLDPSCSPHVGYRLLGPDSRRGTFLARLAARYRARGFSAGRELPDHLTVLLRFLAHAPDEPDRGELVGECLVPALSSLARELRRREHPYAPLAEAIQLVLEVDARGERAR</sequence>